<gene>
    <name evidence="2" type="primary">KNAG0C01490</name>
    <name evidence="2" type="ordered locus">KNAG_0C01490</name>
</gene>
<evidence type="ECO:0000256" key="1">
    <source>
        <dbReference type="SAM" id="MobiDB-lite"/>
    </source>
</evidence>
<feature type="compositionally biased region" description="Low complexity" evidence="1">
    <location>
        <begin position="34"/>
        <end position="46"/>
    </location>
</feature>
<dbReference type="HOGENOM" id="CLU_072845_1_0_1"/>
<dbReference type="GO" id="GO:0042797">
    <property type="term" value="P:tRNA transcription by RNA polymerase III"/>
    <property type="evidence" value="ECO:0007669"/>
    <property type="project" value="EnsemblFungi"/>
</dbReference>
<dbReference type="GO" id="GO:0003899">
    <property type="term" value="F:DNA-directed RNA polymerase activity"/>
    <property type="evidence" value="ECO:0007669"/>
    <property type="project" value="EnsemblFungi"/>
</dbReference>
<dbReference type="Proteomes" id="UP000006310">
    <property type="component" value="Chromosome 3"/>
</dbReference>
<dbReference type="OMA" id="NCHASIK"/>
<dbReference type="GO" id="GO:0006384">
    <property type="term" value="P:transcription initiation at RNA polymerase III promoter"/>
    <property type="evidence" value="ECO:0007669"/>
    <property type="project" value="EnsemblFungi"/>
</dbReference>
<dbReference type="STRING" id="1071383.J7RW91"/>
<dbReference type="GO" id="GO:0006386">
    <property type="term" value="P:termination of RNA polymerase III transcription"/>
    <property type="evidence" value="ECO:0007669"/>
    <property type="project" value="EnsemblFungi"/>
</dbReference>
<dbReference type="PANTHER" id="PTHR12069">
    <property type="entry name" value="DNA-DIRECTED RNA POLYMERASES III 80 KDA POLYPEPTIDE RNA POLYMERASE III SUBUNIT 5"/>
    <property type="match status" value="1"/>
</dbReference>
<dbReference type="KEGG" id="kng:KNAG_0C01490"/>
<dbReference type="OrthoDB" id="340681at2759"/>
<dbReference type="AlphaFoldDB" id="J7RW91"/>
<proteinExistence type="predicted"/>
<organism evidence="2 3">
    <name type="scientific">Huiozyma naganishii (strain ATCC MYA-139 / BCRC 22969 / CBS 8797 / KCTC 17520 / NBRC 10181 / NCYC 3082 / Yp74L-3)</name>
    <name type="common">Yeast</name>
    <name type="synonym">Kazachstania naganishii</name>
    <dbReference type="NCBI Taxonomy" id="1071383"/>
    <lineage>
        <taxon>Eukaryota</taxon>
        <taxon>Fungi</taxon>
        <taxon>Dikarya</taxon>
        <taxon>Ascomycota</taxon>
        <taxon>Saccharomycotina</taxon>
        <taxon>Saccharomycetes</taxon>
        <taxon>Saccharomycetales</taxon>
        <taxon>Saccharomycetaceae</taxon>
        <taxon>Huiozyma</taxon>
    </lineage>
</organism>
<accession>J7RW91</accession>
<evidence type="ECO:0000313" key="3">
    <source>
        <dbReference type="Proteomes" id="UP000006310"/>
    </source>
</evidence>
<keyword evidence="3" id="KW-1185">Reference proteome</keyword>
<dbReference type="Pfam" id="PF04801">
    <property type="entry name" value="RPC5"/>
    <property type="match status" value="1"/>
</dbReference>
<dbReference type="EMBL" id="HE978316">
    <property type="protein sequence ID" value="CCK69262.1"/>
    <property type="molecule type" value="Genomic_DNA"/>
</dbReference>
<sequence length="282" mass="31691">MASNKLFVTEEEDEEDNISLEKVDQDGDITMREAGAGEATTEATAEAKPHKIGKSKHHRATIDSDEDDPVVEEFPINIAGNDEQLHVLQFASKPKVVGKKSAEHPIVADARFKTKSHIWELDIPLDEEAFFNKAKAEDNWNGVTFQTLKGVSVDNEGQYAAFVADKQLYLVPVKTISQMKPYFKYIDAVTQQNRKEESNRNPSAASQRAQVVTMSVKSVNDPSQNRLTGSLLAHKVADEEPARDMEWTEGTFEQFRDTILKDCSQHILKPVENEDKYLSKLL</sequence>
<dbReference type="RefSeq" id="XP_022463508.1">
    <property type="nucleotide sequence ID" value="XM_022606854.1"/>
</dbReference>
<dbReference type="GO" id="GO:0005666">
    <property type="term" value="C:RNA polymerase III complex"/>
    <property type="evidence" value="ECO:0007669"/>
    <property type="project" value="EnsemblFungi"/>
</dbReference>
<feature type="compositionally biased region" description="Basic residues" evidence="1">
    <location>
        <begin position="50"/>
        <end position="59"/>
    </location>
</feature>
<feature type="region of interest" description="Disordered" evidence="1">
    <location>
        <begin position="34"/>
        <end position="66"/>
    </location>
</feature>
<dbReference type="InterPro" id="IPR006886">
    <property type="entry name" value="RNA_pol_III_Rpc5"/>
</dbReference>
<reference evidence="2 3" key="1">
    <citation type="journal article" date="2011" name="Proc. Natl. Acad. Sci. U.S.A.">
        <title>Evolutionary erosion of yeast sex chromosomes by mating-type switching accidents.</title>
        <authorList>
            <person name="Gordon J.L."/>
            <person name="Armisen D."/>
            <person name="Proux-Wera E."/>
            <person name="Oheigeartaigh S.S."/>
            <person name="Byrne K.P."/>
            <person name="Wolfe K.H."/>
        </authorList>
    </citation>
    <scope>NUCLEOTIDE SEQUENCE [LARGE SCALE GENOMIC DNA]</scope>
    <source>
        <strain evidence="3">ATCC MYA-139 / BCRC 22969 / CBS 8797 / CCRC 22969 / KCTC 17520 / NBRC 10181 / NCYC 3082</strain>
    </source>
</reference>
<protein>
    <recommendedName>
        <fullName evidence="4">DNA-directed RNA polymerase III subunit RPC5</fullName>
    </recommendedName>
</protein>
<dbReference type="eggNOG" id="KOG2354">
    <property type="taxonomic scope" value="Eukaryota"/>
</dbReference>
<dbReference type="GeneID" id="34524942"/>
<dbReference type="PANTHER" id="PTHR12069:SF0">
    <property type="entry name" value="DNA-DIRECTED RNA POLYMERASE III SUBUNIT RPC5"/>
    <property type="match status" value="1"/>
</dbReference>
<evidence type="ECO:0000313" key="2">
    <source>
        <dbReference type="EMBL" id="CCK69262.1"/>
    </source>
</evidence>
<name>J7RW91_HUIN7</name>
<reference evidence="3" key="2">
    <citation type="submission" date="2012-08" db="EMBL/GenBank/DDBJ databases">
        <title>Genome sequence of Kazachstania naganishii.</title>
        <authorList>
            <person name="Gordon J.L."/>
            <person name="Armisen D."/>
            <person name="Proux-Wera E."/>
            <person name="OhEigeartaigh S.S."/>
            <person name="Byrne K.P."/>
            <person name="Wolfe K.H."/>
        </authorList>
    </citation>
    <scope>NUCLEOTIDE SEQUENCE [LARGE SCALE GENOMIC DNA]</scope>
    <source>
        <strain evidence="3">ATCC MYA-139 / BCRC 22969 / CBS 8797 / CCRC 22969 / KCTC 17520 / NBRC 10181 / NCYC 3082</strain>
    </source>
</reference>
<evidence type="ECO:0008006" key="4">
    <source>
        <dbReference type="Google" id="ProtNLM"/>
    </source>
</evidence>